<dbReference type="AlphaFoldDB" id="A0A0G2FKM7"/>
<feature type="binding site" evidence="12">
    <location>
        <position position="143"/>
    </location>
    <ligand>
        <name>Mn(2+)</name>
        <dbReference type="ChEBI" id="CHEBI:29035"/>
    </ligand>
</feature>
<feature type="binding site" evidence="12">
    <location>
        <position position="139"/>
    </location>
    <ligand>
        <name>Mn(2+)</name>
        <dbReference type="ChEBI" id="CHEBI:29035"/>
    </ligand>
</feature>
<keyword evidence="8 13" id="KW-0560">Oxidoreductase</keyword>
<dbReference type="Pfam" id="PF02777">
    <property type="entry name" value="Sod_Fe_C"/>
    <property type="match status" value="1"/>
</dbReference>
<keyword evidence="10" id="KW-0464">Manganese</keyword>
<dbReference type="InterPro" id="IPR019831">
    <property type="entry name" value="Mn/Fe_SOD_N"/>
</dbReference>
<dbReference type="Pfam" id="PF00081">
    <property type="entry name" value="Sod_Fe_N"/>
    <property type="match status" value="1"/>
</dbReference>
<dbReference type="Gene3D" id="3.55.40.20">
    <property type="entry name" value="Iron/manganese superoxide dismutase, C-terminal domain"/>
    <property type="match status" value="1"/>
</dbReference>
<dbReference type="PROSITE" id="PS00088">
    <property type="entry name" value="SOD_MN"/>
    <property type="match status" value="1"/>
</dbReference>
<keyword evidence="7" id="KW-0809">Transit peptide</keyword>
<dbReference type="GO" id="GO:0030145">
    <property type="term" value="F:manganese ion binding"/>
    <property type="evidence" value="ECO:0007669"/>
    <property type="project" value="TreeGrafter"/>
</dbReference>
<reference evidence="16 17" key="1">
    <citation type="submission" date="2015-05" db="EMBL/GenBank/DDBJ databases">
        <title>Distinctive expansion of gene families associated with plant cell wall degradation and secondary metabolism in the genomes of grapevine trunk pathogens.</title>
        <authorList>
            <person name="Lawrence D.P."/>
            <person name="Travadon R."/>
            <person name="Rolshausen P.E."/>
            <person name="Baumgartner K."/>
        </authorList>
    </citation>
    <scope>NUCLEOTIDE SEQUENCE [LARGE SCALE GENOMIC DNA]</scope>
    <source>
        <strain evidence="16">DA912</strain>
    </source>
</reference>
<evidence type="ECO:0000256" key="7">
    <source>
        <dbReference type="ARBA" id="ARBA00022946"/>
    </source>
</evidence>
<evidence type="ECO:0000256" key="1">
    <source>
        <dbReference type="ARBA" id="ARBA00001936"/>
    </source>
</evidence>
<feature type="domain" description="Manganese/iron superoxide dismutase N-terminal" evidence="14">
    <location>
        <begin position="1"/>
        <end position="60"/>
    </location>
</feature>
<dbReference type="GO" id="GO:0004784">
    <property type="term" value="F:superoxide dismutase activity"/>
    <property type="evidence" value="ECO:0007669"/>
    <property type="project" value="UniProtKB-EC"/>
</dbReference>
<dbReference type="SUPFAM" id="SSF54719">
    <property type="entry name" value="Fe,Mn superoxide dismutase (SOD), C-terminal domain"/>
    <property type="match status" value="1"/>
</dbReference>
<comment type="catalytic activity">
    <reaction evidence="11 13">
        <text>2 superoxide + 2 H(+) = H2O2 + O2</text>
        <dbReference type="Rhea" id="RHEA:20696"/>
        <dbReference type="ChEBI" id="CHEBI:15378"/>
        <dbReference type="ChEBI" id="CHEBI:15379"/>
        <dbReference type="ChEBI" id="CHEBI:16240"/>
        <dbReference type="ChEBI" id="CHEBI:18421"/>
        <dbReference type="EC" id="1.15.1.1"/>
    </reaction>
</comment>
<keyword evidence="9" id="KW-0496">Mitochondrion</keyword>
<comment type="function">
    <text evidence="2">Destroys superoxide anion radicals which are normally produced within the cells and which are toxic to biological systems.</text>
</comment>
<name>A0A0G2FKM7_9PEZI</name>
<accession>A0A0G2FKM7</accession>
<dbReference type="Proteomes" id="UP000034680">
    <property type="component" value="Unassembled WGS sequence"/>
</dbReference>
<dbReference type="FunFam" id="3.55.40.20:FF:000004">
    <property type="entry name" value="Superoxide dismutase [Fe]"/>
    <property type="match status" value="1"/>
</dbReference>
<dbReference type="PIRSF" id="PIRSF000349">
    <property type="entry name" value="SODismutase"/>
    <property type="match status" value="1"/>
</dbReference>
<dbReference type="InterPro" id="IPR050265">
    <property type="entry name" value="Fe/Mn_Superoxide_Dismutase"/>
</dbReference>
<feature type="binding site" evidence="12">
    <location>
        <position position="52"/>
    </location>
    <ligand>
        <name>Mn(2+)</name>
        <dbReference type="ChEBI" id="CHEBI:29035"/>
    </ligand>
</feature>
<dbReference type="EMBL" id="LCUC01000195">
    <property type="protein sequence ID" value="KKY34624.1"/>
    <property type="molecule type" value="Genomic_DNA"/>
</dbReference>
<feature type="binding site" evidence="12">
    <location>
        <position position="4"/>
    </location>
    <ligand>
        <name>Mn(2+)</name>
        <dbReference type="ChEBI" id="CHEBI:29035"/>
    </ligand>
</feature>
<evidence type="ECO:0000256" key="9">
    <source>
        <dbReference type="ARBA" id="ARBA00023128"/>
    </source>
</evidence>
<evidence type="ECO:0000256" key="5">
    <source>
        <dbReference type="ARBA" id="ARBA00011881"/>
    </source>
</evidence>
<evidence type="ECO:0000256" key="12">
    <source>
        <dbReference type="PIRSR" id="PIRSR000349-1"/>
    </source>
</evidence>
<sequence>MELHHDKHHRAYVTNLNKALEVSAAALAEGNLPNSAAQLSAIRFNGGGHINHSLFWENLAPSSSADSKIDAAPKLSAAIIATWGGLEKFKQVFTAALLGIQGSGWGWLVKEAVTGQLRVVTLANQEAVVVGDTPIFGVDMWEHAYYLQYLNGKAAYVENIWAVINWKTAEARFVGAREDAFTSLRAKI</sequence>
<dbReference type="PANTHER" id="PTHR11404">
    <property type="entry name" value="SUPEROXIDE DISMUTASE 2"/>
    <property type="match status" value="1"/>
</dbReference>
<evidence type="ECO:0000256" key="10">
    <source>
        <dbReference type="ARBA" id="ARBA00023211"/>
    </source>
</evidence>
<organism evidence="16 17">
    <name type="scientific">Diaporthe ampelina</name>
    <dbReference type="NCBI Taxonomy" id="1214573"/>
    <lineage>
        <taxon>Eukaryota</taxon>
        <taxon>Fungi</taxon>
        <taxon>Dikarya</taxon>
        <taxon>Ascomycota</taxon>
        <taxon>Pezizomycotina</taxon>
        <taxon>Sordariomycetes</taxon>
        <taxon>Sordariomycetidae</taxon>
        <taxon>Diaporthales</taxon>
        <taxon>Diaporthaceae</taxon>
        <taxon>Diaporthe</taxon>
    </lineage>
</organism>
<proteinExistence type="inferred from homology"/>
<feature type="domain" description="Manganese/iron superoxide dismutase C-terminal" evidence="15">
    <location>
        <begin position="74"/>
        <end position="172"/>
    </location>
</feature>
<reference evidence="16 17" key="2">
    <citation type="submission" date="2015-05" db="EMBL/GenBank/DDBJ databases">
        <authorList>
            <person name="Morales-Cruz A."/>
            <person name="Amrine K.C."/>
            <person name="Cantu D."/>
        </authorList>
    </citation>
    <scope>NUCLEOTIDE SEQUENCE [LARGE SCALE GENOMIC DNA]</scope>
    <source>
        <strain evidence="16">DA912</strain>
    </source>
</reference>
<dbReference type="PRINTS" id="PR01703">
    <property type="entry name" value="MNSODISMTASE"/>
</dbReference>
<comment type="caution">
    <text evidence="16">The sequence shown here is derived from an EMBL/GenBank/DDBJ whole genome shotgun (WGS) entry which is preliminary data.</text>
</comment>
<dbReference type="SUPFAM" id="SSF46609">
    <property type="entry name" value="Fe,Mn superoxide dismutase (SOD), N-terminal domain"/>
    <property type="match status" value="1"/>
</dbReference>
<dbReference type="GO" id="GO:0005759">
    <property type="term" value="C:mitochondrial matrix"/>
    <property type="evidence" value="ECO:0007669"/>
    <property type="project" value="UniProtKB-SubCell"/>
</dbReference>
<evidence type="ECO:0000256" key="8">
    <source>
        <dbReference type="ARBA" id="ARBA00023002"/>
    </source>
</evidence>
<dbReference type="InterPro" id="IPR036314">
    <property type="entry name" value="SOD_C_sf"/>
</dbReference>
<comment type="cofactor">
    <cofactor evidence="1">
        <name>Mn(2+)</name>
        <dbReference type="ChEBI" id="CHEBI:29035"/>
    </cofactor>
</comment>
<dbReference type="FunFam" id="1.10.287.990:FF:000001">
    <property type="entry name" value="Superoxide dismutase"/>
    <property type="match status" value="1"/>
</dbReference>
<dbReference type="PANTHER" id="PTHR11404:SF29">
    <property type="entry name" value="SUPEROXIDE DISMUTASE"/>
    <property type="match status" value="1"/>
</dbReference>
<dbReference type="InterPro" id="IPR019832">
    <property type="entry name" value="Mn/Fe_SOD_C"/>
</dbReference>
<evidence type="ECO:0000256" key="3">
    <source>
        <dbReference type="ARBA" id="ARBA00004305"/>
    </source>
</evidence>
<keyword evidence="17" id="KW-1185">Reference proteome</keyword>
<comment type="subunit">
    <text evidence="5">Homotetramer.</text>
</comment>
<evidence type="ECO:0000313" key="16">
    <source>
        <dbReference type="EMBL" id="KKY34624.1"/>
    </source>
</evidence>
<dbReference type="Gene3D" id="1.10.287.990">
    <property type="entry name" value="Fe,Mn superoxide dismutase (SOD) domain"/>
    <property type="match status" value="1"/>
</dbReference>
<evidence type="ECO:0000256" key="6">
    <source>
        <dbReference type="ARBA" id="ARBA00022723"/>
    </source>
</evidence>
<evidence type="ECO:0000256" key="4">
    <source>
        <dbReference type="ARBA" id="ARBA00008714"/>
    </source>
</evidence>
<evidence type="ECO:0000259" key="14">
    <source>
        <dbReference type="Pfam" id="PF00081"/>
    </source>
</evidence>
<keyword evidence="6 12" id="KW-0479">Metal-binding</keyword>
<protein>
    <recommendedName>
        <fullName evidence="13">Superoxide dismutase</fullName>
        <ecNumber evidence="13">1.15.1.1</ecNumber>
    </recommendedName>
</protein>
<dbReference type="OrthoDB" id="239262at2759"/>
<evidence type="ECO:0000256" key="13">
    <source>
        <dbReference type="RuleBase" id="RU000414"/>
    </source>
</evidence>
<gene>
    <name evidence="16" type="ORF">UCDDA912_g05397</name>
</gene>
<comment type="subcellular location">
    <subcellularLocation>
        <location evidence="3">Mitochondrion matrix</location>
    </subcellularLocation>
</comment>
<dbReference type="InterPro" id="IPR019833">
    <property type="entry name" value="Mn/Fe_SOD_BS"/>
</dbReference>
<dbReference type="InterPro" id="IPR036324">
    <property type="entry name" value="Mn/Fe_SOD_N_sf"/>
</dbReference>
<comment type="function">
    <text evidence="13">Destroys radicals which are normally produced within the cells and which are toxic to biological systems.</text>
</comment>
<evidence type="ECO:0000256" key="11">
    <source>
        <dbReference type="ARBA" id="ARBA00049204"/>
    </source>
</evidence>
<comment type="similarity">
    <text evidence="4 13">Belongs to the iron/manganese superoxide dismutase family.</text>
</comment>
<dbReference type="InterPro" id="IPR001189">
    <property type="entry name" value="Mn/Fe_SOD"/>
</dbReference>
<dbReference type="EC" id="1.15.1.1" evidence="13"/>
<evidence type="ECO:0000256" key="2">
    <source>
        <dbReference type="ARBA" id="ARBA00002170"/>
    </source>
</evidence>
<dbReference type="STRING" id="1214573.A0A0G2FKM7"/>
<evidence type="ECO:0000259" key="15">
    <source>
        <dbReference type="Pfam" id="PF02777"/>
    </source>
</evidence>
<evidence type="ECO:0000313" key="17">
    <source>
        <dbReference type="Proteomes" id="UP000034680"/>
    </source>
</evidence>